<keyword evidence="3" id="KW-1003">Cell membrane</keyword>
<dbReference type="PANTHER" id="PTHR23517:SF13">
    <property type="entry name" value="MAJOR FACILITATOR SUPERFAMILY MFS_1"/>
    <property type="match status" value="1"/>
</dbReference>
<evidence type="ECO:0000256" key="6">
    <source>
        <dbReference type="ARBA" id="ARBA00023136"/>
    </source>
</evidence>
<evidence type="ECO:0000256" key="1">
    <source>
        <dbReference type="ARBA" id="ARBA00004651"/>
    </source>
</evidence>
<organism evidence="10 11">
    <name type="scientific">Streptomyces griseochromogenes</name>
    <dbReference type="NCBI Taxonomy" id="68214"/>
    <lineage>
        <taxon>Bacteria</taxon>
        <taxon>Bacillati</taxon>
        <taxon>Actinomycetota</taxon>
        <taxon>Actinomycetes</taxon>
        <taxon>Kitasatosporales</taxon>
        <taxon>Streptomycetaceae</taxon>
        <taxon>Streptomyces</taxon>
    </lineage>
</organism>
<dbReference type="PROSITE" id="PS50850">
    <property type="entry name" value="MFS"/>
    <property type="match status" value="1"/>
</dbReference>
<evidence type="ECO:0000256" key="4">
    <source>
        <dbReference type="ARBA" id="ARBA00022692"/>
    </source>
</evidence>
<comment type="subcellular location">
    <subcellularLocation>
        <location evidence="1">Cell membrane</location>
        <topology evidence="1">Multi-pass membrane protein</topology>
    </subcellularLocation>
</comment>
<dbReference type="Pfam" id="PF07690">
    <property type="entry name" value="MFS_1"/>
    <property type="match status" value="1"/>
</dbReference>
<dbReference type="InterPro" id="IPR036259">
    <property type="entry name" value="MFS_trans_sf"/>
</dbReference>
<dbReference type="Proteomes" id="UP001519309">
    <property type="component" value="Unassembled WGS sequence"/>
</dbReference>
<name>A0ABS4M2T0_9ACTN</name>
<feature type="transmembrane region" description="Helical" evidence="8">
    <location>
        <begin position="379"/>
        <end position="401"/>
    </location>
</feature>
<protein>
    <submittedName>
        <fullName evidence="10">MFS family permease</fullName>
    </submittedName>
</protein>
<feature type="transmembrane region" description="Helical" evidence="8">
    <location>
        <begin position="351"/>
        <end position="373"/>
    </location>
</feature>
<evidence type="ECO:0000256" key="8">
    <source>
        <dbReference type="SAM" id="Phobius"/>
    </source>
</evidence>
<evidence type="ECO:0000256" key="3">
    <source>
        <dbReference type="ARBA" id="ARBA00022475"/>
    </source>
</evidence>
<feature type="transmembrane region" description="Helical" evidence="8">
    <location>
        <begin position="57"/>
        <end position="82"/>
    </location>
</feature>
<evidence type="ECO:0000259" key="9">
    <source>
        <dbReference type="PROSITE" id="PS50850"/>
    </source>
</evidence>
<accession>A0ABS4M2T0</accession>
<keyword evidence="2" id="KW-0813">Transport</keyword>
<feature type="transmembrane region" description="Helical" evidence="8">
    <location>
        <begin position="226"/>
        <end position="255"/>
    </location>
</feature>
<feature type="transmembrane region" description="Helical" evidence="8">
    <location>
        <begin position="261"/>
        <end position="282"/>
    </location>
</feature>
<dbReference type="InterPro" id="IPR011701">
    <property type="entry name" value="MFS"/>
</dbReference>
<keyword evidence="5 8" id="KW-1133">Transmembrane helix</keyword>
<feature type="transmembrane region" description="Helical" evidence="8">
    <location>
        <begin position="94"/>
        <end position="117"/>
    </location>
</feature>
<feature type="region of interest" description="Disordered" evidence="7">
    <location>
        <begin position="1"/>
        <end position="22"/>
    </location>
</feature>
<keyword evidence="6 8" id="KW-0472">Membrane</keyword>
<evidence type="ECO:0000313" key="11">
    <source>
        <dbReference type="Proteomes" id="UP001519309"/>
    </source>
</evidence>
<feature type="transmembrane region" description="Helical" evidence="8">
    <location>
        <begin position="27"/>
        <end position="45"/>
    </location>
</feature>
<comment type="caution">
    <text evidence="10">The sequence shown here is derived from an EMBL/GenBank/DDBJ whole genome shotgun (WGS) entry which is preliminary data.</text>
</comment>
<evidence type="ECO:0000256" key="7">
    <source>
        <dbReference type="SAM" id="MobiDB-lite"/>
    </source>
</evidence>
<dbReference type="InterPro" id="IPR020846">
    <property type="entry name" value="MFS_dom"/>
</dbReference>
<sequence>MNITWQRDPGRPQTTGRHDRPWRGNRLSFAAAAYILFVLTVGTNMPTPLYARYETEFGFSPLVVTLVFAMYAGTLIPTAMFAGALTDSIGYRRVAAPAVALAAVAAVLFSCANGVAWLFAARALQGVSVGAASGALTAALVETEPSGDRARASMLASAMITGGGGIGPVLSGFLGEHAPLPLRLTYLVELALLALAAAAATRLPRMASRGVWRFRRPRIPASLRRPFALASAVSVLGWAVVALFLAMVPSYAIAILHRHDLLLAGTAAGMFLLFAAGTQYAVARAGIATRPAGGLLLLTVGLAMLAGAGATDSLWLLLAAAACGGAGQGITFKAALARVNEVAPPESRAEVLSAFYMITYLGVGLPVIGVGFLAAATDLLTAVGTFSAVTAPACVVVAVMARARWADAV</sequence>
<feature type="domain" description="Major facilitator superfamily (MFS) profile" evidence="9">
    <location>
        <begin position="26"/>
        <end position="409"/>
    </location>
</feature>
<dbReference type="InterPro" id="IPR050171">
    <property type="entry name" value="MFS_Transporters"/>
</dbReference>
<reference evidence="10 11" key="1">
    <citation type="submission" date="2021-03" db="EMBL/GenBank/DDBJ databases">
        <title>Genomic Encyclopedia of Type Strains, Phase IV (KMG-IV): sequencing the most valuable type-strain genomes for metagenomic binning, comparative biology and taxonomic classification.</title>
        <authorList>
            <person name="Goeker M."/>
        </authorList>
    </citation>
    <scope>NUCLEOTIDE SEQUENCE [LARGE SCALE GENOMIC DNA]</scope>
    <source>
        <strain evidence="10 11">DSM 40499</strain>
    </source>
</reference>
<gene>
    <name evidence="10" type="ORF">J2Z21_006981</name>
</gene>
<evidence type="ECO:0000313" key="10">
    <source>
        <dbReference type="EMBL" id="MBP2053979.1"/>
    </source>
</evidence>
<feature type="transmembrane region" description="Helical" evidence="8">
    <location>
        <begin position="153"/>
        <end position="174"/>
    </location>
</feature>
<dbReference type="EMBL" id="JAGGLP010000018">
    <property type="protein sequence ID" value="MBP2053979.1"/>
    <property type="molecule type" value="Genomic_DNA"/>
</dbReference>
<keyword evidence="4 8" id="KW-0812">Transmembrane</keyword>
<feature type="transmembrane region" description="Helical" evidence="8">
    <location>
        <begin position="294"/>
        <end position="310"/>
    </location>
</feature>
<feature type="transmembrane region" description="Helical" evidence="8">
    <location>
        <begin position="316"/>
        <end position="339"/>
    </location>
</feature>
<dbReference type="RefSeq" id="WP_079147081.1">
    <property type="nucleotide sequence ID" value="NZ_CP016279.1"/>
</dbReference>
<dbReference type="SUPFAM" id="SSF103473">
    <property type="entry name" value="MFS general substrate transporter"/>
    <property type="match status" value="1"/>
</dbReference>
<proteinExistence type="predicted"/>
<evidence type="ECO:0000256" key="2">
    <source>
        <dbReference type="ARBA" id="ARBA00022448"/>
    </source>
</evidence>
<dbReference type="Gene3D" id="1.20.1250.20">
    <property type="entry name" value="MFS general substrate transporter like domains"/>
    <property type="match status" value="1"/>
</dbReference>
<feature type="transmembrane region" description="Helical" evidence="8">
    <location>
        <begin position="186"/>
        <end position="205"/>
    </location>
</feature>
<evidence type="ECO:0000256" key="5">
    <source>
        <dbReference type="ARBA" id="ARBA00022989"/>
    </source>
</evidence>
<dbReference type="PANTHER" id="PTHR23517">
    <property type="entry name" value="RESISTANCE PROTEIN MDTM, PUTATIVE-RELATED-RELATED"/>
    <property type="match status" value="1"/>
</dbReference>
<keyword evidence="11" id="KW-1185">Reference proteome</keyword>